<dbReference type="Proteomes" id="UP001165060">
    <property type="component" value="Unassembled WGS sequence"/>
</dbReference>
<protein>
    <submittedName>
        <fullName evidence="2">Uncharacterized protein</fullName>
    </submittedName>
</protein>
<feature type="compositionally biased region" description="Basic and acidic residues" evidence="1">
    <location>
        <begin position="232"/>
        <end position="242"/>
    </location>
</feature>
<feature type="region of interest" description="Disordered" evidence="1">
    <location>
        <begin position="27"/>
        <end position="71"/>
    </location>
</feature>
<evidence type="ECO:0000256" key="1">
    <source>
        <dbReference type="SAM" id="MobiDB-lite"/>
    </source>
</evidence>
<feature type="compositionally biased region" description="Polar residues" evidence="1">
    <location>
        <begin position="33"/>
        <end position="51"/>
    </location>
</feature>
<organism evidence="2 3">
    <name type="scientific">Tetraparma gracilis</name>
    <dbReference type="NCBI Taxonomy" id="2962635"/>
    <lineage>
        <taxon>Eukaryota</taxon>
        <taxon>Sar</taxon>
        <taxon>Stramenopiles</taxon>
        <taxon>Ochrophyta</taxon>
        <taxon>Bolidophyceae</taxon>
        <taxon>Parmales</taxon>
        <taxon>Triparmaceae</taxon>
        <taxon>Tetraparma</taxon>
    </lineage>
</organism>
<keyword evidence="3" id="KW-1185">Reference proteome</keyword>
<comment type="caution">
    <text evidence="2">The sequence shown here is derived from an EMBL/GenBank/DDBJ whole genome shotgun (WGS) entry which is preliminary data.</text>
</comment>
<feature type="region of interest" description="Disordered" evidence="1">
    <location>
        <begin position="232"/>
        <end position="343"/>
    </location>
</feature>
<proteinExistence type="predicted"/>
<feature type="compositionally biased region" description="Polar residues" evidence="1">
    <location>
        <begin position="325"/>
        <end position="335"/>
    </location>
</feature>
<feature type="region of interest" description="Disordered" evidence="1">
    <location>
        <begin position="89"/>
        <end position="123"/>
    </location>
</feature>
<evidence type="ECO:0000313" key="2">
    <source>
        <dbReference type="EMBL" id="GMI28219.1"/>
    </source>
</evidence>
<reference evidence="2 3" key="1">
    <citation type="journal article" date="2023" name="Commun. Biol.">
        <title>Genome analysis of Parmales, the sister group of diatoms, reveals the evolutionary specialization of diatoms from phago-mixotrophs to photoautotrophs.</title>
        <authorList>
            <person name="Ban H."/>
            <person name="Sato S."/>
            <person name="Yoshikawa S."/>
            <person name="Yamada K."/>
            <person name="Nakamura Y."/>
            <person name="Ichinomiya M."/>
            <person name="Sato N."/>
            <person name="Blanc-Mathieu R."/>
            <person name="Endo H."/>
            <person name="Kuwata A."/>
            <person name="Ogata H."/>
        </authorList>
    </citation>
    <scope>NUCLEOTIDE SEQUENCE [LARGE SCALE GENOMIC DNA]</scope>
</reference>
<feature type="compositionally biased region" description="Basic and acidic residues" evidence="1">
    <location>
        <begin position="265"/>
        <end position="277"/>
    </location>
</feature>
<feature type="compositionally biased region" description="Low complexity" evidence="1">
    <location>
        <begin position="252"/>
        <end position="264"/>
    </location>
</feature>
<accession>A0ABQ6MLW1</accession>
<sequence>MLSLIPGVSFDTNGVCLGLAEEAVYRDQPAAGDSQSDGEASKNSSPNSQPAPNDDGDDDTIPGAPPAASNPLPEEVVLEASAVCLSPSHNTILSGISDDEETVNSLESRDSYTRKGGRGGETGGMGISVFSTLLYAMWQIDPRIHEPPAFVYRLEPDNSFRCTAAMALYGGGGGEEEEEIVETLEGVGVGGTKRESRHSASAELLRKLFPDCGTLVEVMSAADQQRERHALLKEKTKGDRQNGAKRQKNRIASSFSASDDAAPFDADRPQKLEKPAEENIDIAALSLNKGGETTAKKKTEKGAEVVKGGGEKGGEKEKEEKDDASSSVGQAQPGQENKRSRKR</sequence>
<evidence type="ECO:0000313" key="3">
    <source>
        <dbReference type="Proteomes" id="UP001165060"/>
    </source>
</evidence>
<name>A0ABQ6MLW1_9STRA</name>
<gene>
    <name evidence="2" type="ORF">TeGR_g5056</name>
</gene>
<feature type="compositionally biased region" description="Basic and acidic residues" evidence="1">
    <location>
        <begin position="294"/>
        <end position="324"/>
    </location>
</feature>
<dbReference type="EMBL" id="BRYB01001542">
    <property type="protein sequence ID" value="GMI28219.1"/>
    <property type="molecule type" value="Genomic_DNA"/>
</dbReference>